<feature type="binding site" evidence="10">
    <location>
        <position position="27"/>
    </location>
    <ligand>
        <name>Mn(2+)</name>
        <dbReference type="ChEBI" id="CHEBI:29035"/>
    </ligand>
</feature>
<evidence type="ECO:0000256" key="5">
    <source>
        <dbReference type="ARBA" id="ARBA00022723"/>
    </source>
</evidence>
<keyword evidence="7 10" id="KW-0464">Manganese</keyword>
<feature type="binding site" evidence="10">
    <location>
        <position position="34"/>
    </location>
    <ligand>
        <name>Mn(2+)</name>
        <dbReference type="ChEBI" id="CHEBI:29035"/>
    </ligand>
</feature>
<evidence type="ECO:0000256" key="2">
    <source>
        <dbReference type="ARBA" id="ARBA00007579"/>
    </source>
</evidence>
<evidence type="ECO:0000313" key="13">
    <source>
        <dbReference type="Proteomes" id="UP000313645"/>
    </source>
</evidence>
<dbReference type="GO" id="GO:0004452">
    <property type="term" value="F:isopentenyl-diphosphate delta-isomerase activity"/>
    <property type="evidence" value="ECO:0007669"/>
    <property type="project" value="UniProtKB-EC"/>
</dbReference>
<feature type="active site" evidence="10">
    <location>
        <position position="118"/>
    </location>
</feature>
<proteinExistence type="inferred from homology"/>
<dbReference type="RefSeq" id="WP_131480242.1">
    <property type="nucleotide sequence ID" value="NZ_SJDL01000007.1"/>
</dbReference>
<comment type="cofactor">
    <cofactor evidence="10">
        <name>Mn(2+)</name>
        <dbReference type="ChEBI" id="CHEBI:29035"/>
    </cofactor>
    <text evidence="10">Binds 1 Mn(2+) ion per subunit.</text>
</comment>
<comment type="pathway">
    <text evidence="1 10">Isoprenoid biosynthesis; dimethylallyl diphosphate biosynthesis; dimethylallyl diphosphate from isopentenyl diphosphate: step 1/1.</text>
</comment>
<gene>
    <name evidence="10" type="primary">idi</name>
    <name evidence="12" type="ORF">EZI54_06585</name>
</gene>
<comment type="catalytic activity">
    <reaction evidence="10">
        <text>isopentenyl diphosphate = dimethylallyl diphosphate</text>
        <dbReference type="Rhea" id="RHEA:23284"/>
        <dbReference type="ChEBI" id="CHEBI:57623"/>
        <dbReference type="ChEBI" id="CHEBI:128769"/>
        <dbReference type="EC" id="5.3.3.2"/>
    </reaction>
</comment>
<dbReference type="InterPro" id="IPR011876">
    <property type="entry name" value="IsopentenylPP_isomerase_typ1"/>
</dbReference>
<protein>
    <recommendedName>
        <fullName evidence="3 10">Isopentenyl-diphosphate Delta-isomerase</fullName>
        <shortName evidence="10">IPP isomerase</shortName>
        <ecNumber evidence="3 10">5.3.3.2</ecNumber>
    </recommendedName>
    <alternativeName>
        <fullName evidence="10">IPP:DMAPP isomerase</fullName>
    </alternativeName>
    <alternativeName>
        <fullName evidence="10">Isopentenyl pyrophosphate isomerase</fullName>
    </alternativeName>
</protein>
<evidence type="ECO:0000256" key="9">
    <source>
        <dbReference type="ARBA" id="ARBA00023235"/>
    </source>
</evidence>
<dbReference type="NCBIfam" id="TIGR02150">
    <property type="entry name" value="IPP_isom_1"/>
    <property type="match status" value="1"/>
</dbReference>
<keyword evidence="9 10" id="KW-0413">Isomerase</keyword>
<keyword evidence="13" id="KW-1185">Reference proteome</keyword>
<evidence type="ECO:0000256" key="4">
    <source>
        <dbReference type="ARBA" id="ARBA00022490"/>
    </source>
</evidence>
<keyword evidence="6 10" id="KW-0460">Magnesium</keyword>
<dbReference type="Pfam" id="PF00293">
    <property type="entry name" value="NUDIX"/>
    <property type="match status" value="1"/>
</dbReference>
<comment type="cofactor">
    <cofactor evidence="10">
        <name>Mg(2+)</name>
        <dbReference type="ChEBI" id="CHEBI:18420"/>
    </cofactor>
    <text evidence="10">Binds 1 Mg(2+) ion per subunit. The magnesium ion binds only when substrate is bound.</text>
</comment>
<feature type="domain" description="Nudix hydrolase" evidence="11">
    <location>
        <begin position="32"/>
        <end position="166"/>
    </location>
</feature>
<feature type="binding site" evidence="10">
    <location>
        <position position="118"/>
    </location>
    <ligand>
        <name>Mn(2+)</name>
        <dbReference type="ChEBI" id="CHEBI:29035"/>
    </ligand>
</feature>
<dbReference type="InterPro" id="IPR000086">
    <property type="entry name" value="NUDIX_hydrolase_dom"/>
</dbReference>
<feature type="binding site" evidence="10">
    <location>
        <position position="71"/>
    </location>
    <ligand>
        <name>Mn(2+)</name>
        <dbReference type="ChEBI" id="CHEBI:29035"/>
    </ligand>
</feature>
<dbReference type="Proteomes" id="UP000313645">
    <property type="component" value="Unassembled WGS sequence"/>
</dbReference>
<dbReference type="InterPro" id="IPR015797">
    <property type="entry name" value="NUDIX_hydrolase-like_dom_sf"/>
</dbReference>
<comment type="function">
    <text evidence="10">Catalyzes the 1,3-allylic rearrangement of the homoallylic substrate isopentenyl (IPP) to its highly electrophilic allylic isomer, dimethylallyl diphosphate (DMAPP).</text>
</comment>
<dbReference type="EMBL" id="SJDL01000007">
    <property type="protein sequence ID" value="TBW57696.1"/>
    <property type="molecule type" value="Genomic_DNA"/>
</dbReference>
<dbReference type="EC" id="5.3.3.2" evidence="3 10"/>
<comment type="similarity">
    <text evidence="2 10">Belongs to the IPP isomerase type 1 family.</text>
</comment>
<evidence type="ECO:0000313" key="12">
    <source>
        <dbReference type="EMBL" id="TBW57696.1"/>
    </source>
</evidence>
<dbReference type="NCBIfam" id="NF002995">
    <property type="entry name" value="PRK03759.1"/>
    <property type="match status" value="1"/>
</dbReference>
<evidence type="ECO:0000256" key="1">
    <source>
        <dbReference type="ARBA" id="ARBA00004826"/>
    </source>
</evidence>
<organism evidence="12 13">
    <name type="scientific">Marinobacter halodurans</name>
    <dbReference type="NCBI Taxonomy" id="2528979"/>
    <lineage>
        <taxon>Bacteria</taxon>
        <taxon>Pseudomonadati</taxon>
        <taxon>Pseudomonadota</taxon>
        <taxon>Gammaproteobacteria</taxon>
        <taxon>Pseudomonadales</taxon>
        <taxon>Marinobacteraceae</taxon>
        <taxon>Marinobacter</taxon>
    </lineage>
</organism>
<evidence type="ECO:0000259" key="11">
    <source>
        <dbReference type="PROSITE" id="PS51462"/>
    </source>
</evidence>
<evidence type="ECO:0000256" key="10">
    <source>
        <dbReference type="HAMAP-Rule" id="MF_00202"/>
    </source>
</evidence>
<accession>A0ABY1ZN73</accession>
<dbReference type="HAMAP" id="MF_00202">
    <property type="entry name" value="Idi"/>
    <property type="match status" value="1"/>
</dbReference>
<keyword evidence="8 10" id="KW-0414">Isoprene biosynthesis</keyword>
<feature type="binding site" evidence="10">
    <location>
        <position position="116"/>
    </location>
    <ligand>
        <name>Mn(2+)</name>
        <dbReference type="ChEBI" id="CHEBI:29035"/>
    </ligand>
</feature>
<evidence type="ECO:0000256" key="8">
    <source>
        <dbReference type="ARBA" id="ARBA00023229"/>
    </source>
</evidence>
<dbReference type="PANTHER" id="PTHR10885">
    <property type="entry name" value="ISOPENTENYL-DIPHOSPHATE DELTA-ISOMERASE"/>
    <property type="match status" value="1"/>
</dbReference>
<dbReference type="InterPro" id="IPR056375">
    <property type="entry name" value="Idi_bact"/>
</dbReference>
<keyword evidence="5 10" id="KW-0479">Metal-binding</keyword>
<dbReference type="CDD" id="cd02885">
    <property type="entry name" value="NUDIX_IPP_Isomerase"/>
    <property type="match status" value="1"/>
</dbReference>
<keyword evidence="4 10" id="KW-0963">Cytoplasm</keyword>
<dbReference type="SUPFAM" id="SSF55811">
    <property type="entry name" value="Nudix"/>
    <property type="match status" value="1"/>
</dbReference>
<sequence length="184" mass="20204">MTDNDEPVVLLDSQHRPIGTAPKATVHTTDTPLHLAFSSYLLNDEGELLLTRRALSKVAWPGVWTNSACGHPLPDEAPADAARRRCRYELGVEIHDVTLLLPDFAYRAQDASGIVENEFCPVFSARCAGDLHLRPSEVMDSRWVSSGDLLTAVAATPWAFSPWMVAQLQRLQAEGITESWPGLA</sequence>
<evidence type="ECO:0000256" key="3">
    <source>
        <dbReference type="ARBA" id="ARBA00012057"/>
    </source>
</evidence>
<evidence type="ECO:0000256" key="6">
    <source>
        <dbReference type="ARBA" id="ARBA00022842"/>
    </source>
</evidence>
<comment type="caution">
    <text evidence="12">The sequence shown here is derived from an EMBL/GenBank/DDBJ whole genome shotgun (WGS) entry which is preliminary data.</text>
</comment>
<name>A0ABY1ZN73_9GAMM</name>
<dbReference type="Gene3D" id="3.90.79.10">
    <property type="entry name" value="Nucleoside Triphosphate Pyrophosphohydrolase"/>
    <property type="match status" value="1"/>
</dbReference>
<reference evidence="12 13" key="1">
    <citation type="submission" date="2019-02" db="EMBL/GenBank/DDBJ databases">
        <title>Marinobacter halodurans sp. nov., a marine bacterium isolated from sea tidal flat.</title>
        <authorList>
            <person name="Yoo Y."/>
            <person name="Lee D.W."/>
            <person name="Kim B.S."/>
            <person name="Kim J.-J."/>
        </authorList>
    </citation>
    <scope>NUCLEOTIDE SEQUENCE [LARGE SCALE GENOMIC DNA]</scope>
    <source>
        <strain evidence="12 13">YJ-S3-2</strain>
    </source>
</reference>
<comment type="subcellular location">
    <subcellularLocation>
        <location evidence="10">Cytoplasm</location>
    </subcellularLocation>
</comment>
<dbReference type="PIRSF" id="PIRSF018427">
    <property type="entry name" value="Isopntndiph_ism"/>
    <property type="match status" value="1"/>
</dbReference>
<dbReference type="PROSITE" id="PS51462">
    <property type="entry name" value="NUDIX"/>
    <property type="match status" value="1"/>
</dbReference>
<feature type="active site" evidence="10">
    <location>
        <position position="69"/>
    </location>
</feature>
<feature type="binding site" evidence="10">
    <location>
        <position position="89"/>
    </location>
    <ligand>
        <name>Mg(2+)</name>
        <dbReference type="ChEBI" id="CHEBI:18420"/>
    </ligand>
</feature>
<dbReference type="PANTHER" id="PTHR10885:SF0">
    <property type="entry name" value="ISOPENTENYL-DIPHOSPHATE DELTA-ISOMERASE"/>
    <property type="match status" value="1"/>
</dbReference>
<evidence type="ECO:0000256" key="7">
    <source>
        <dbReference type="ARBA" id="ARBA00023211"/>
    </source>
</evidence>